<protein>
    <submittedName>
        <fullName evidence="2">Uncharacterized protein</fullName>
    </submittedName>
</protein>
<dbReference type="Proteomes" id="UP000035800">
    <property type="component" value="Chromosome II"/>
</dbReference>
<dbReference type="PATRIC" id="fig|758847.3.peg.1846"/>
<evidence type="ECO:0000256" key="1">
    <source>
        <dbReference type="SAM" id="MobiDB-lite"/>
    </source>
</evidence>
<organism evidence="2 3">
    <name type="scientific">Leptospira santarosai serovar Shermani str. LT 821</name>
    <dbReference type="NCBI Taxonomy" id="758847"/>
    <lineage>
        <taxon>Bacteria</taxon>
        <taxon>Pseudomonadati</taxon>
        <taxon>Spirochaetota</taxon>
        <taxon>Spirochaetia</taxon>
        <taxon>Leptospirales</taxon>
        <taxon>Leptospiraceae</taxon>
        <taxon>Leptospira</taxon>
    </lineage>
</organism>
<reference evidence="2 3" key="2">
    <citation type="journal article" date="2014" name="Emerg. Microbes Infect.">
        <title>Potential impact on kidney infection: a whole-genome analysis of Leptospira santarosai serovar Shermani.</title>
        <authorList>
            <person name="Chou L.F."/>
            <person name="Chen T.W."/>
            <person name="Ko Y.C."/>
            <person name="Pan M.J."/>
            <person name="Tian Y.C."/>
            <person name="Chiu C.H."/>
            <person name="Tang P."/>
            <person name="Hung C.C."/>
            <person name="Yang C.W."/>
        </authorList>
    </citation>
    <scope>NUCLEOTIDE SEQUENCE</scope>
    <source>
        <strain evidence="2 3">LT 821</strain>
    </source>
</reference>
<gene>
    <name evidence="2" type="ORF">LSS_08794</name>
</gene>
<proteinExistence type="predicted"/>
<name>K8Y2F3_9LEPT</name>
<sequence>MLTKETRSNPNRFDNKQNKEDEFNKKQAHKYTNKQNRIDHDMKLLRKNIIISLI</sequence>
<feature type="compositionally biased region" description="Basic and acidic residues" evidence="1">
    <location>
        <begin position="1"/>
        <end position="25"/>
    </location>
</feature>
<feature type="region of interest" description="Disordered" evidence="1">
    <location>
        <begin position="1"/>
        <end position="35"/>
    </location>
</feature>
<evidence type="ECO:0000313" key="2">
    <source>
        <dbReference type="EMBL" id="EKT87196.1"/>
    </source>
</evidence>
<accession>K8Y2F3</accession>
<evidence type="ECO:0000313" key="3">
    <source>
        <dbReference type="Proteomes" id="UP000035800"/>
    </source>
</evidence>
<dbReference type="KEGG" id="lst:LSS_08794"/>
<dbReference type="EMBL" id="CP006695">
    <property type="protein sequence ID" value="EKT87196.1"/>
    <property type="molecule type" value="Genomic_DNA"/>
</dbReference>
<dbReference type="AlphaFoldDB" id="K8Y2F3"/>
<reference evidence="2 3" key="1">
    <citation type="journal article" date="2012" name="Gene">
        <title>Sequence of Leptospira santarosai serovar Shermani genome and prediction of virulence-associated genes.</title>
        <authorList>
            <person name="Chou L.F."/>
            <person name="Chen Y.T."/>
            <person name="Lu C.W."/>
            <person name="Ko Y.C."/>
            <person name="Tang C.Y."/>
            <person name="Pan M.J."/>
            <person name="Tian Y.C."/>
            <person name="Chiu C.H."/>
            <person name="Hung C.C."/>
            <person name="Yang C.W."/>
        </authorList>
    </citation>
    <scope>NUCLEOTIDE SEQUENCE [LARGE SCALE GENOMIC DNA]</scope>
    <source>
        <strain evidence="2">LT 821</strain>
    </source>
</reference>